<protein>
    <submittedName>
        <fullName evidence="1">Uncharacterized protein</fullName>
    </submittedName>
</protein>
<dbReference type="RefSeq" id="WP_344797827.1">
    <property type="nucleotide sequence ID" value="NZ_BAABBN010000006.1"/>
</dbReference>
<accession>A0ABP7MKD2</accession>
<dbReference type="EMBL" id="BAABBN010000006">
    <property type="protein sequence ID" value="GAA3922862.1"/>
    <property type="molecule type" value="Genomic_DNA"/>
</dbReference>
<name>A0ABP7MKD2_9GAMM</name>
<gene>
    <name evidence="1" type="ORF">GCM10022277_18480</name>
</gene>
<evidence type="ECO:0000313" key="2">
    <source>
        <dbReference type="Proteomes" id="UP001501565"/>
    </source>
</evidence>
<evidence type="ECO:0000313" key="1">
    <source>
        <dbReference type="EMBL" id="GAA3922862.1"/>
    </source>
</evidence>
<dbReference type="Proteomes" id="UP001501565">
    <property type="component" value="Unassembled WGS sequence"/>
</dbReference>
<comment type="caution">
    <text evidence="1">The sequence shown here is derived from an EMBL/GenBank/DDBJ whole genome shotgun (WGS) entry which is preliminary data.</text>
</comment>
<keyword evidence="2" id="KW-1185">Reference proteome</keyword>
<organism evidence="1 2">
    <name type="scientific">Litoribacillus peritrichatus</name>
    <dbReference type="NCBI Taxonomy" id="718191"/>
    <lineage>
        <taxon>Bacteria</taxon>
        <taxon>Pseudomonadati</taxon>
        <taxon>Pseudomonadota</taxon>
        <taxon>Gammaproteobacteria</taxon>
        <taxon>Oceanospirillales</taxon>
        <taxon>Oceanospirillaceae</taxon>
        <taxon>Litoribacillus</taxon>
    </lineage>
</organism>
<reference evidence="2" key="1">
    <citation type="journal article" date="2019" name="Int. J. Syst. Evol. Microbiol.">
        <title>The Global Catalogue of Microorganisms (GCM) 10K type strain sequencing project: providing services to taxonomists for standard genome sequencing and annotation.</title>
        <authorList>
            <consortium name="The Broad Institute Genomics Platform"/>
            <consortium name="The Broad Institute Genome Sequencing Center for Infectious Disease"/>
            <person name="Wu L."/>
            <person name="Ma J."/>
        </authorList>
    </citation>
    <scope>NUCLEOTIDE SEQUENCE [LARGE SCALE GENOMIC DNA]</scope>
    <source>
        <strain evidence="2">JCM 17551</strain>
    </source>
</reference>
<proteinExistence type="predicted"/>
<sequence length="140" mass="16370">MKLWRKLPFIVFVLIGIVIAITKFSDSVFVNKEYSHQIEIKIYSGNLKYLYGILQEKQNEDYVSFNNKSNYLLVKLRNYGEKRAWGKLNVMSSQRKLAVILVNSLEGLSDEYFIYLVPIASADVKPESNISFEWEELFTK</sequence>